<evidence type="ECO:0000256" key="5">
    <source>
        <dbReference type="ARBA" id="ARBA00023136"/>
    </source>
</evidence>
<dbReference type="AlphaFoldDB" id="A0A5B8KYG1"/>
<name>A0A5B8KYG1_9HYPH</name>
<dbReference type="InterPro" id="IPR043428">
    <property type="entry name" value="LivM-like"/>
</dbReference>
<dbReference type="Pfam" id="PF02653">
    <property type="entry name" value="BPD_transp_2"/>
    <property type="match status" value="1"/>
</dbReference>
<keyword evidence="3 6" id="KW-0812">Transmembrane</keyword>
<proteinExistence type="predicted"/>
<reference evidence="7" key="1">
    <citation type="submission" date="2020-04" db="EMBL/GenBank/DDBJ databases">
        <title>Nitratireductor sp. nov. isolated from mangrove soil.</title>
        <authorList>
            <person name="Ye Y."/>
        </authorList>
    </citation>
    <scope>NUCLEOTIDE SEQUENCE</scope>
    <source>
        <strain evidence="7">SY7</strain>
    </source>
</reference>
<keyword evidence="2" id="KW-1003">Cell membrane</keyword>
<keyword evidence="8" id="KW-1185">Reference proteome</keyword>
<feature type="transmembrane region" description="Helical" evidence="6">
    <location>
        <begin position="125"/>
        <end position="144"/>
    </location>
</feature>
<dbReference type="PANTHER" id="PTHR30482">
    <property type="entry name" value="HIGH-AFFINITY BRANCHED-CHAIN AMINO ACID TRANSPORT SYSTEM PERMEASE"/>
    <property type="match status" value="1"/>
</dbReference>
<feature type="transmembrane region" description="Helical" evidence="6">
    <location>
        <begin position="47"/>
        <end position="65"/>
    </location>
</feature>
<feature type="transmembrane region" description="Helical" evidence="6">
    <location>
        <begin position="98"/>
        <end position="118"/>
    </location>
</feature>
<organism evidence="7 8">
    <name type="scientific">Nitratireductor mangrovi</name>
    <dbReference type="NCBI Taxonomy" id="2599600"/>
    <lineage>
        <taxon>Bacteria</taxon>
        <taxon>Pseudomonadati</taxon>
        <taxon>Pseudomonadota</taxon>
        <taxon>Alphaproteobacteria</taxon>
        <taxon>Hyphomicrobiales</taxon>
        <taxon>Phyllobacteriaceae</taxon>
        <taxon>Nitratireductor</taxon>
    </lineage>
</organism>
<feature type="transmembrane region" description="Helical" evidence="6">
    <location>
        <begin position="175"/>
        <end position="194"/>
    </location>
</feature>
<comment type="subcellular location">
    <subcellularLocation>
        <location evidence="1">Cell membrane</location>
        <topology evidence="1">Multi-pass membrane protein</topology>
    </subcellularLocation>
</comment>
<feature type="transmembrane region" description="Helical" evidence="6">
    <location>
        <begin position="307"/>
        <end position="327"/>
    </location>
</feature>
<sequence>MDPAGVFATSFARDQALIRTGKQGLALALLLLFLLALPELVGPRLVAVATAMLITAVVAVGLQICTGYAGQVNLGQAAFMGAGAYATAVAATTYSLPFWIAIPLGGCAAAAFGFVFGLSAVRIKGFYLVLTTIAAQSIFHFLVLNLPQSWLGGSNGMSLMPAELFGFVFATDRSIYYLCLVIAAIMVAGAFGIARSRHGRAFVAVRDDDVASGMMGIDVVRTKAMAFLVGAFYAGIGGGLWAYYVRFVAVDQFTLFHSIWLVAMIIVGGIGSVTGALVGVVVIITIRETFISLGPTFIQIAPSLGGDVVFAALNVFLGGIIAAFLIFEPRGLMHRWSILKRSYRLWPFPY</sequence>
<keyword evidence="4 6" id="KW-1133">Transmembrane helix</keyword>
<dbReference type="KEGG" id="niy:FQ775_09325"/>
<dbReference type="InterPro" id="IPR001851">
    <property type="entry name" value="ABC_transp_permease"/>
</dbReference>
<evidence type="ECO:0000256" key="1">
    <source>
        <dbReference type="ARBA" id="ARBA00004651"/>
    </source>
</evidence>
<dbReference type="RefSeq" id="WP_146299214.1">
    <property type="nucleotide sequence ID" value="NZ_CP042301.2"/>
</dbReference>
<evidence type="ECO:0000313" key="8">
    <source>
        <dbReference type="Proteomes" id="UP000321389"/>
    </source>
</evidence>
<dbReference type="EMBL" id="CP042301">
    <property type="protein sequence ID" value="QDZ00566.1"/>
    <property type="molecule type" value="Genomic_DNA"/>
</dbReference>
<dbReference type="GO" id="GO:0005886">
    <property type="term" value="C:plasma membrane"/>
    <property type="evidence" value="ECO:0007669"/>
    <property type="project" value="UniProtKB-SubCell"/>
</dbReference>
<dbReference type="PANTHER" id="PTHR30482:SF5">
    <property type="entry name" value="ABC TRANSPORTER PERMEASE PROTEIN"/>
    <property type="match status" value="1"/>
</dbReference>
<dbReference type="OrthoDB" id="9804361at2"/>
<evidence type="ECO:0000256" key="3">
    <source>
        <dbReference type="ARBA" id="ARBA00022692"/>
    </source>
</evidence>
<gene>
    <name evidence="7" type="ORF">FQ775_09325</name>
</gene>
<dbReference type="Proteomes" id="UP000321389">
    <property type="component" value="Chromosome"/>
</dbReference>
<keyword evidence="5 6" id="KW-0472">Membrane</keyword>
<accession>A0A5B8KYG1</accession>
<feature type="transmembrane region" description="Helical" evidence="6">
    <location>
        <begin position="224"/>
        <end position="244"/>
    </location>
</feature>
<protein>
    <submittedName>
        <fullName evidence="7">Branched-chain amino acid ABC transporter permease</fullName>
    </submittedName>
</protein>
<dbReference type="CDD" id="cd06581">
    <property type="entry name" value="TM_PBP1_LivM_like"/>
    <property type="match status" value="1"/>
</dbReference>
<dbReference type="GO" id="GO:0015658">
    <property type="term" value="F:branched-chain amino acid transmembrane transporter activity"/>
    <property type="evidence" value="ECO:0007669"/>
    <property type="project" value="InterPro"/>
</dbReference>
<feature type="transmembrane region" description="Helical" evidence="6">
    <location>
        <begin position="72"/>
        <end position="92"/>
    </location>
</feature>
<evidence type="ECO:0000256" key="2">
    <source>
        <dbReference type="ARBA" id="ARBA00022475"/>
    </source>
</evidence>
<evidence type="ECO:0000256" key="6">
    <source>
        <dbReference type="SAM" id="Phobius"/>
    </source>
</evidence>
<feature type="transmembrane region" description="Helical" evidence="6">
    <location>
        <begin position="259"/>
        <end position="286"/>
    </location>
</feature>
<evidence type="ECO:0000313" key="7">
    <source>
        <dbReference type="EMBL" id="QDZ00566.1"/>
    </source>
</evidence>
<evidence type="ECO:0000256" key="4">
    <source>
        <dbReference type="ARBA" id="ARBA00022989"/>
    </source>
</evidence>